<dbReference type="AlphaFoldDB" id="A0AAE0UVX3"/>
<keyword evidence="5" id="KW-0812">Transmembrane</keyword>
<evidence type="ECO:0000256" key="11">
    <source>
        <dbReference type="SAM" id="MobiDB-lite"/>
    </source>
</evidence>
<proteinExistence type="predicted"/>
<evidence type="ECO:0000259" key="14">
    <source>
        <dbReference type="Pfam" id="PF25787"/>
    </source>
</evidence>
<evidence type="ECO:0000259" key="13">
    <source>
        <dbReference type="Pfam" id="PF13358"/>
    </source>
</evidence>
<evidence type="ECO:0000259" key="12">
    <source>
        <dbReference type="Pfam" id="PF01498"/>
    </source>
</evidence>
<dbReference type="Gene3D" id="1.10.10.10">
    <property type="entry name" value="Winged helix-like DNA-binding domain superfamily/Winged helix DNA-binding domain"/>
    <property type="match status" value="1"/>
</dbReference>
<feature type="region of interest" description="Disordered" evidence="11">
    <location>
        <begin position="1229"/>
        <end position="1248"/>
    </location>
</feature>
<dbReference type="InterPro" id="IPR022076">
    <property type="entry name" value="Limbin"/>
</dbReference>
<feature type="compositionally biased region" description="Basic residues" evidence="11">
    <location>
        <begin position="1229"/>
        <end position="1239"/>
    </location>
</feature>
<dbReference type="InterPro" id="IPR002492">
    <property type="entry name" value="Transposase_Tc1-like"/>
</dbReference>
<evidence type="ECO:0000313" key="15">
    <source>
        <dbReference type="EMBL" id="KAK3519950.1"/>
    </source>
</evidence>
<evidence type="ECO:0000256" key="4">
    <source>
        <dbReference type="ARBA" id="ARBA00022490"/>
    </source>
</evidence>
<keyword evidence="7" id="KW-0472">Membrane</keyword>
<organism evidence="15 16">
    <name type="scientific">Hemibagrus guttatus</name>
    <dbReference type="NCBI Taxonomy" id="175788"/>
    <lineage>
        <taxon>Eukaryota</taxon>
        <taxon>Metazoa</taxon>
        <taxon>Chordata</taxon>
        <taxon>Craniata</taxon>
        <taxon>Vertebrata</taxon>
        <taxon>Euteleostomi</taxon>
        <taxon>Actinopterygii</taxon>
        <taxon>Neopterygii</taxon>
        <taxon>Teleostei</taxon>
        <taxon>Ostariophysi</taxon>
        <taxon>Siluriformes</taxon>
        <taxon>Bagridae</taxon>
        <taxon>Hemibagrus</taxon>
    </lineage>
</organism>
<dbReference type="GO" id="GO:0006313">
    <property type="term" value="P:DNA transposition"/>
    <property type="evidence" value="ECO:0007669"/>
    <property type="project" value="InterPro"/>
</dbReference>
<evidence type="ECO:0000256" key="3">
    <source>
        <dbReference type="ARBA" id="ARBA00022475"/>
    </source>
</evidence>
<dbReference type="Pfam" id="PF13358">
    <property type="entry name" value="DDE_3"/>
    <property type="match status" value="1"/>
</dbReference>
<evidence type="ECO:0000313" key="16">
    <source>
        <dbReference type="Proteomes" id="UP001274896"/>
    </source>
</evidence>
<dbReference type="InterPro" id="IPR057667">
    <property type="entry name" value="HTH_SB"/>
</dbReference>
<feature type="region of interest" description="Disordered" evidence="11">
    <location>
        <begin position="137"/>
        <end position="160"/>
    </location>
</feature>
<dbReference type="GO" id="GO:0003677">
    <property type="term" value="F:DNA binding"/>
    <property type="evidence" value="ECO:0007669"/>
    <property type="project" value="InterPro"/>
</dbReference>
<dbReference type="Gene3D" id="3.30.420.10">
    <property type="entry name" value="Ribonuclease H-like superfamily/Ribonuclease H"/>
    <property type="match status" value="1"/>
</dbReference>
<dbReference type="Pfam" id="PF12297">
    <property type="entry name" value="EVC2_like"/>
    <property type="match status" value="2"/>
</dbReference>
<name>A0AAE0UVX3_9TELE</name>
<dbReference type="Pfam" id="PF01498">
    <property type="entry name" value="HTH_Tnp_Tc3_2"/>
    <property type="match status" value="1"/>
</dbReference>
<dbReference type="GO" id="GO:0098797">
    <property type="term" value="C:plasma membrane protein complex"/>
    <property type="evidence" value="ECO:0007669"/>
    <property type="project" value="TreeGrafter"/>
</dbReference>
<dbReference type="NCBIfam" id="NF033545">
    <property type="entry name" value="transpos_IS630"/>
    <property type="match status" value="1"/>
</dbReference>
<feature type="region of interest" description="Disordered" evidence="11">
    <location>
        <begin position="784"/>
        <end position="803"/>
    </location>
</feature>
<evidence type="ECO:0008006" key="17">
    <source>
        <dbReference type="Google" id="ProtNLM"/>
    </source>
</evidence>
<dbReference type="SUPFAM" id="SSF46689">
    <property type="entry name" value="Homeodomain-like"/>
    <property type="match status" value="1"/>
</dbReference>
<feature type="domain" description="Tc1-like transposase DDE" evidence="13">
    <location>
        <begin position="945"/>
        <end position="1096"/>
    </location>
</feature>
<dbReference type="GO" id="GO:0060170">
    <property type="term" value="C:ciliary membrane"/>
    <property type="evidence" value="ECO:0007669"/>
    <property type="project" value="TreeGrafter"/>
</dbReference>
<dbReference type="InterPro" id="IPR038717">
    <property type="entry name" value="Tc1-like_DDE_dom"/>
</dbReference>
<dbReference type="InterPro" id="IPR009057">
    <property type="entry name" value="Homeodomain-like_sf"/>
</dbReference>
<feature type="compositionally biased region" description="Basic and acidic residues" evidence="11">
    <location>
        <begin position="150"/>
        <end position="160"/>
    </location>
</feature>
<keyword evidence="6" id="KW-1133">Transmembrane helix</keyword>
<dbReference type="PANTHER" id="PTHR16795">
    <property type="entry name" value="LIMBIN/ELLIS-VAN CREVELD PROTEIN"/>
    <property type="match status" value="1"/>
</dbReference>
<keyword evidence="9" id="KW-0966">Cell projection</keyword>
<dbReference type="Pfam" id="PF25787">
    <property type="entry name" value="HTH_SB"/>
    <property type="match status" value="1"/>
</dbReference>
<dbReference type="InterPro" id="IPR036388">
    <property type="entry name" value="WH-like_DNA-bd_sf"/>
</dbReference>
<evidence type="ECO:0000256" key="7">
    <source>
        <dbReference type="ARBA" id="ARBA00023136"/>
    </source>
</evidence>
<comment type="caution">
    <text evidence="15">The sequence shown here is derived from an EMBL/GenBank/DDBJ whole genome shotgun (WGS) entry which is preliminary data.</text>
</comment>
<reference evidence="15" key="1">
    <citation type="submission" date="2023-06" db="EMBL/GenBank/DDBJ databases">
        <title>Male Hemibagrus guttatus genome.</title>
        <authorList>
            <person name="Bian C."/>
        </authorList>
    </citation>
    <scope>NUCLEOTIDE SEQUENCE</scope>
    <source>
        <strain evidence="15">Male_cb2023</strain>
        <tissue evidence="15">Muscle</tissue>
    </source>
</reference>
<dbReference type="EMBL" id="JAUCMX010000016">
    <property type="protein sequence ID" value="KAK3519950.1"/>
    <property type="molecule type" value="Genomic_DNA"/>
</dbReference>
<dbReference type="InterPro" id="IPR047655">
    <property type="entry name" value="Transpos_IS630-like"/>
</dbReference>
<feature type="region of interest" description="Disordered" evidence="11">
    <location>
        <begin position="1168"/>
        <end position="1189"/>
    </location>
</feature>
<evidence type="ECO:0000256" key="1">
    <source>
        <dbReference type="ARBA" id="ARBA00004120"/>
    </source>
</evidence>
<keyword evidence="8" id="KW-0206">Cytoskeleton</keyword>
<evidence type="ECO:0000256" key="5">
    <source>
        <dbReference type="ARBA" id="ARBA00022692"/>
    </source>
</evidence>
<evidence type="ECO:0000256" key="6">
    <source>
        <dbReference type="ARBA" id="ARBA00022989"/>
    </source>
</evidence>
<dbReference type="GO" id="GO:0015074">
    <property type="term" value="P:DNA integration"/>
    <property type="evidence" value="ECO:0007669"/>
    <property type="project" value="InterPro"/>
</dbReference>
<feature type="domain" description="Sleeping Beauty transposase HTH" evidence="14">
    <location>
        <begin position="797"/>
        <end position="848"/>
    </location>
</feature>
<feature type="coiled-coil region" evidence="10">
    <location>
        <begin position="269"/>
        <end position="296"/>
    </location>
</feature>
<keyword evidence="3" id="KW-1003">Cell membrane</keyword>
<evidence type="ECO:0000256" key="2">
    <source>
        <dbReference type="ARBA" id="ARBA00004162"/>
    </source>
</evidence>
<keyword evidence="16" id="KW-1185">Reference proteome</keyword>
<feature type="domain" description="Transposase Tc1-like" evidence="12">
    <location>
        <begin position="867"/>
        <end position="936"/>
    </location>
</feature>
<dbReference type="PANTHER" id="PTHR16795:SF14">
    <property type="entry name" value="LIMBIN"/>
    <property type="match status" value="1"/>
</dbReference>
<protein>
    <recommendedName>
        <fullName evidence="17">Tc1-like transposase DDE domain-containing protein</fullName>
    </recommendedName>
</protein>
<keyword evidence="4" id="KW-0963">Cytoplasm</keyword>
<dbReference type="InterPro" id="IPR036397">
    <property type="entry name" value="RNaseH_sf"/>
</dbReference>
<evidence type="ECO:0000256" key="8">
    <source>
        <dbReference type="ARBA" id="ARBA00023212"/>
    </source>
</evidence>
<evidence type="ECO:0000256" key="10">
    <source>
        <dbReference type="SAM" id="Coils"/>
    </source>
</evidence>
<sequence length="1248" mass="142152">GIQKKRWLDETRGEVRYTISVTTADLYHHPCLILVKRRSFNLEAEPEEAVCNTSDAANEDAVFEDRIIDIMALEDPQNMSPALDTLEMSSLLRAAVMLECVRVQMLKGVFRVLTAGVSGSGNEVSVVDLLSHVTDMQEDQESQLNTRSTTEAHSERQNVEQRRLDALRRREELHVIISEEIEEAAMTGGTHMANQLLHRYYICQDQLESVLDLFIANQRAALSEQQAQRRFLLQGLQDLQRSMCDMFSAFSRHIDGWFTHIRREGVLSDQHLVQQLERAQSELRHVQKRFEEKLGRERSSAHCDIIKTRRARISETLCEQKREQQDLVCGSVCDGPLEDYLMRWQTLLCAHNTHLSELITHLDKEAAAHIRRVLVCVLRDAVADLKQVECETSESIQEAGVPRWLLLQLRAGSVVGGILADTEAELGVRKREAAKTLQMTRSRIQTIREQELLLQTEKRERMHTYCRSVWESQCSLSESDLLRIQLEYVKSVCHLDCCLVLPHMLSREKGINTPANQSTEHTPDHASSDPCLIYTHAQVCVCKNEVCMCEDGMSMCEERVSMQVAAVQWDKLVRRNRALETHSALLTLQTLLMQTVSHAPVGKELSHAIHTHSLALEEAELLLQKEESEWERSMDGFGFGHQLLTPDEEELFQINTECLSTECLQEALYKRQQLTHTLTERLTMEIRRQQVMEDLREQQELKRLYTHFNQDLLLVSLLVKLSGITEPVLHQLLCLLLPTQPEGELHSLIHTLAPKEGWILGPCCHLVDRLRNDVISKHMYKRHLSTTSNSQTPNSTMAKTKELSKDTRNKIVDLHQAGKTESAIGKQLGVKKSTVGAIIRKWKTYKTTDNLPRSGAPRKISSRGVKMITRTVSKNPRTTRGDLVNDLQRAGTKVTKATISNTLHRQGLKSCSARRVPLLKPVHVRARLKFAREHLDDPEEDWENVIWSDETKIELFGKNSTCRVWRRKNAELHPKNTIPTVKHGGGNIMLWGCFSAKGPGRLIRVKERMNGAMYREILSKNLLPSARALKMKHGWVFQHDNDPKHTAQATKKWLRKKHFKVLEWPSQSPDLNPIENLWRELKIRVAQRQPQNITALEEICMEEWAKLPATVCKNLVATYRKRLTSVIANKGMLKKKQKLVEKLFSRSHGDHLGHDSQPACSLPITEAATQKEASSPVVGESTPDRAECTSHAGEVDVAEGGDMVEEKLFTVHNTPLLCITDASHVPQSHGKRKKFKFKKGTVAPQEQT</sequence>
<dbReference type="InterPro" id="IPR026501">
    <property type="entry name" value="Limbin/EVC"/>
</dbReference>
<gene>
    <name evidence="15" type="ORF">QTP70_008795</name>
</gene>
<comment type="subcellular location">
    <subcellularLocation>
        <location evidence="2">Cell membrane</location>
        <topology evidence="2">Single-pass membrane protein</topology>
    </subcellularLocation>
    <subcellularLocation>
        <location evidence="1">Cytoplasm</location>
        <location evidence="1">Cytoskeleton</location>
        <location evidence="1">Cilium basal body</location>
    </subcellularLocation>
</comment>
<accession>A0AAE0UVX3</accession>
<feature type="non-terminal residue" evidence="15">
    <location>
        <position position="1"/>
    </location>
</feature>
<dbReference type="GO" id="GO:0007224">
    <property type="term" value="P:smoothened signaling pathway"/>
    <property type="evidence" value="ECO:0007669"/>
    <property type="project" value="InterPro"/>
</dbReference>
<keyword evidence="10" id="KW-0175">Coiled coil</keyword>
<evidence type="ECO:0000256" key="9">
    <source>
        <dbReference type="ARBA" id="ARBA00023273"/>
    </source>
</evidence>
<feature type="compositionally biased region" description="Low complexity" evidence="11">
    <location>
        <begin position="785"/>
        <end position="796"/>
    </location>
</feature>
<dbReference type="Proteomes" id="UP001274896">
    <property type="component" value="Unassembled WGS sequence"/>
</dbReference>